<feature type="domain" description="tRNA methyltransferase TRMD/TRM10-type" evidence="18">
    <location>
        <begin position="21"/>
        <end position="243"/>
    </location>
</feature>
<feature type="binding site" evidence="15 16">
    <location>
        <position position="131"/>
    </location>
    <ligand>
        <name>S-adenosyl-L-methionine</name>
        <dbReference type="ChEBI" id="CHEBI:59789"/>
    </ligand>
</feature>
<dbReference type="InterPro" id="IPR016009">
    <property type="entry name" value="tRNA_MeTrfase_TRMD/TRM10"/>
</dbReference>
<keyword evidence="10 15" id="KW-0949">S-adenosyl-L-methionine</keyword>
<dbReference type="SUPFAM" id="SSF75217">
    <property type="entry name" value="alpha/beta knot"/>
    <property type="match status" value="1"/>
</dbReference>
<keyword evidence="11 15" id="KW-0819">tRNA processing</keyword>
<dbReference type="Pfam" id="PF01746">
    <property type="entry name" value="tRNA_m1G_MT"/>
    <property type="match status" value="1"/>
</dbReference>
<evidence type="ECO:0000256" key="5">
    <source>
        <dbReference type="ARBA" id="ARBA00012807"/>
    </source>
</evidence>
<name>A0NX75_ROSAI</name>
<dbReference type="EMBL" id="AAUW01000013">
    <property type="protein sequence ID" value="EAV42734.1"/>
    <property type="molecule type" value="Genomic_DNA"/>
</dbReference>
<evidence type="ECO:0000256" key="17">
    <source>
        <dbReference type="RuleBase" id="RU003464"/>
    </source>
</evidence>
<evidence type="ECO:0000256" key="16">
    <source>
        <dbReference type="PIRSR" id="PIRSR000386-1"/>
    </source>
</evidence>
<gene>
    <name evidence="15 19" type="primary">trmD</name>
    <name evidence="19" type="ORF">SIAM614_27268</name>
</gene>
<evidence type="ECO:0000313" key="19">
    <source>
        <dbReference type="EMBL" id="EAV42734.1"/>
    </source>
</evidence>
<comment type="function">
    <text evidence="1 15 17">Specifically methylates guanosine-37 in various tRNAs.</text>
</comment>
<comment type="caution">
    <text evidence="19">The sequence shown here is derived from an EMBL/GenBank/DDBJ whole genome shotgun (WGS) entry which is preliminary data.</text>
</comment>
<evidence type="ECO:0000256" key="10">
    <source>
        <dbReference type="ARBA" id="ARBA00022691"/>
    </source>
</evidence>
<dbReference type="InterPro" id="IPR029028">
    <property type="entry name" value="Alpha/beta_knot_MTases"/>
</dbReference>
<dbReference type="EC" id="2.1.1.228" evidence="5 15"/>
<evidence type="ECO:0000259" key="18">
    <source>
        <dbReference type="Pfam" id="PF01746"/>
    </source>
</evidence>
<feature type="binding site" evidence="15 16">
    <location>
        <begin position="151"/>
        <end position="156"/>
    </location>
    <ligand>
        <name>S-adenosyl-L-methionine</name>
        <dbReference type="ChEBI" id="CHEBI:59789"/>
    </ligand>
</feature>
<dbReference type="NCBIfam" id="TIGR00088">
    <property type="entry name" value="trmD"/>
    <property type="match status" value="1"/>
</dbReference>
<dbReference type="Gene3D" id="1.10.1270.20">
    <property type="entry name" value="tRNA(m1g37)methyltransferase, domain 2"/>
    <property type="match status" value="1"/>
</dbReference>
<evidence type="ECO:0000256" key="12">
    <source>
        <dbReference type="ARBA" id="ARBA00029736"/>
    </source>
</evidence>
<dbReference type="CDD" id="cd18080">
    <property type="entry name" value="TrmD-like"/>
    <property type="match status" value="1"/>
</dbReference>
<keyword evidence="9 15" id="KW-0808">Transferase</keyword>
<dbReference type="AlphaFoldDB" id="A0NX75"/>
<dbReference type="eggNOG" id="COG0336">
    <property type="taxonomic scope" value="Bacteria"/>
</dbReference>
<evidence type="ECO:0000256" key="15">
    <source>
        <dbReference type="HAMAP-Rule" id="MF_00605"/>
    </source>
</evidence>
<dbReference type="NCBIfam" id="NF000648">
    <property type="entry name" value="PRK00026.1"/>
    <property type="match status" value="1"/>
</dbReference>
<dbReference type="Proteomes" id="UP000004848">
    <property type="component" value="Unassembled WGS sequence"/>
</dbReference>
<dbReference type="PANTHER" id="PTHR46417:SF1">
    <property type="entry name" value="TRNA (GUANINE-N(1)-)-METHYLTRANSFERASE"/>
    <property type="match status" value="1"/>
</dbReference>
<evidence type="ECO:0000256" key="11">
    <source>
        <dbReference type="ARBA" id="ARBA00022694"/>
    </source>
</evidence>
<dbReference type="InterPro" id="IPR023148">
    <property type="entry name" value="tRNA_m1G_MeTrfase_C_sf"/>
</dbReference>
<protein>
    <recommendedName>
        <fullName evidence="6 15">tRNA (guanine-N(1)-)-methyltransferase</fullName>
        <ecNumber evidence="5 15">2.1.1.228</ecNumber>
    </recommendedName>
    <alternativeName>
        <fullName evidence="12 15">M1G-methyltransferase</fullName>
    </alternativeName>
    <alternativeName>
        <fullName evidence="13 15">tRNA [GM37] methyltransferase</fullName>
    </alternativeName>
</protein>
<comment type="catalytic activity">
    <reaction evidence="14 15 17">
        <text>guanosine(37) in tRNA + S-adenosyl-L-methionine = N(1)-methylguanosine(37) in tRNA + S-adenosyl-L-homocysteine + H(+)</text>
        <dbReference type="Rhea" id="RHEA:36899"/>
        <dbReference type="Rhea" id="RHEA-COMP:10145"/>
        <dbReference type="Rhea" id="RHEA-COMP:10147"/>
        <dbReference type="ChEBI" id="CHEBI:15378"/>
        <dbReference type="ChEBI" id="CHEBI:57856"/>
        <dbReference type="ChEBI" id="CHEBI:59789"/>
        <dbReference type="ChEBI" id="CHEBI:73542"/>
        <dbReference type="ChEBI" id="CHEBI:74269"/>
        <dbReference type="EC" id="2.1.1.228"/>
    </reaction>
</comment>
<evidence type="ECO:0000256" key="6">
    <source>
        <dbReference type="ARBA" id="ARBA00014679"/>
    </source>
</evidence>
<dbReference type="InterPro" id="IPR029026">
    <property type="entry name" value="tRNA_m1G_MTases_N"/>
</dbReference>
<evidence type="ECO:0000256" key="9">
    <source>
        <dbReference type="ARBA" id="ARBA00022679"/>
    </source>
</evidence>
<evidence type="ECO:0000256" key="14">
    <source>
        <dbReference type="ARBA" id="ARBA00047783"/>
    </source>
</evidence>
<evidence type="ECO:0000256" key="1">
    <source>
        <dbReference type="ARBA" id="ARBA00002634"/>
    </source>
</evidence>
<dbReference type="GO" id="GO:0052906">
    <property type="term" value="F:tRNA (guanine(37)-N1)-methyltransferase activity"/>
    <property type="evidence" value="ECO:0007669"/>
    <property type="project" value="UniProtKB-UniRule"/>
</dbReference>
<evidence type="ECO:0000256" key="7">
    <source>
        <dbReference type="ARBA" id="ARBA00022490"/>
    </source>
</evidence>
<dbReference type="InterPro" id="IPR002649">
    <property type="entry name" value="tRNA_m1G_MeTrfase_TrmD"/>
</dbReference>
<dbReference type="GO" id="GO:0002939">
    <property type="term" value="P:tRNA N1-guanine methylation"/>
    <property type="evidence" value="ECO:0007669"/>
    <property type="project" value="TreeGrafter"/>
</dbReference>
<proteinExistence type="inferred from homology"/>
<comment type="similarity">
    <text evidence="3 15 17">Belongs to the RNA methyltransferase TrmD family.</text>
</comment>
<dbReference type="Gene3D" id="3.40.1280.10">
    <property type="match status" value="1"/>
</dbReference>
<evidence type="ECO:0000313" key="20">
    <source>
        <dbReference type="Proteomes" id="UP000004848"/>
    </source>
</evidence>
<evidence type="ECO:0000256" key="3">
    <source>
        <dbReference type="ARBA" id="ARBA00007630"/>
    </source>
</evidence>
<dbReference type="FunFam" id="3.40.1280.10:FF:000001">
    <property type="entry name" value="tRNA (guanine-N(1)-)-methyltransferase"/>
    <property type="match status" value="1"/>
</dbReference>
<evidence type="ECO:0000256" key="13">
    <source>
        <dbReference type="ARBA" id="ARBA00033392"/>
    </source>
</evidence>
<evidence type="ECO:0000256" key="4">
    <source>
        <dbReference type="ARBA" id="ARBA00011738"/>
    </source>
</evidence>
<dbReference type="GO" id="GO:0005829">
    <property type="term" value="C:cytosol"/>
    <property type="evidence" value="ECO:0007669"/>
    <property type="project" value="TreeGrafter"/>
</dbReference>
<dbReference type="HAMAP" id="MF_00605">
    <property type="entry name" value="TrmD"/>
    <property type="match status" value="1"/>
</dbReference>
<dbReference type="PANTHER" id="PTHR46417">
    <property type="entry name" value="TRNA (GUANINE-N(1)-)-METHYLTRANSFERASE"/>
    <property type="match status" value="1"/>
</dbReference>
<reference evidence="19 20" key="1">
    <citation type="submission" date="2006-05" db="EMBL/GenBank/DDBJ databases">
        <authorList>
            <person name="King G."/>
            <person name="Ferriera S."/>
            <person name="Johnson J."/>
            <person name="Kravitz S."/>
            <person name="Beeson K."/>
            <person name="Sutton G."/>
            <person name="Rogers Y.-H."/>
            <person name="Friedman R."/>
            <person name="Frazier M."/>
            <person name="Venter J.C."/>
        </authorList>
    </citation>
    <scope>NUCLEOTIDE SEQUENCE [LARGE SCALE GENOMIC DNA]</scope>
    <source>
        <strain evidence="20">ATCC 25650 / DSM 13394 / JCM 20685 / NBRC 16684 / NCIMB 2208 / IAM 12614 / B1</strain>
    </source>
</reference>
<accession>A0NX75</accession>
<comment type="subunit">
    <text evidence="4 15 17">Homodimer.</text>
</comment>
<comment type="subcellular location">
    <subcellularLocation>
        <location evidence="2 15 17">Cytoplasm</location>
    </subcellularLocation>
</comment>
<evidence type="ECO:0000256" key="2">
    <source>
        <dbReference type="ARBA" id="ARBA00004496"/>
    </source>
</evidence>
<keyword evidence="7 15" id="KW-0963">Cytoplasm</keyword>
<evidence type="ECO:0000256" key="8">
    <source>
        <dbReference type="ARBA" id="ARBA00022603"/>
    </source>
</evidence>
<dbReference type="PIRSF" id="PIRSF000386">
    <property type="entry name" value="tRNA_mtase"/>
    <property type="match status" value="1"/>
</dbReference>
<sequence>MRVWGRLKGQSAELTGIMTFKATILTLYPDMFPGPLGHSLSGRALDKGLWQLETSQIRDFATDKHRSVDDTPAGGGAGMVLRADVLARAIDAAAPADDPRPRLLMSPRGAPFSQDRAHELAEGPGAVIVCGRFEGVDQRVIDARGLEEVSVGDYILSGGEIGALTMLDAVIRLIPGVMGNMDSAETESFEGGLLEHPQYTRPAEFEGLTIPEVLTSGNHRKIHEWRMAEAERLTRERRPDLWDAYMADEDDVD</sequence>
<keyword evidence="8 15" id="KW-0489">Methyltransferase</keyword>
<organism evidence="19 20">
    <name type="scientific">Roseibium aggregatum (strain ATCC 25650 / DSM 13394 / JCM 20685 / NBRC 16684 / NCIMB 2208 / IAM 12614 / B1)</name>
    <name type="common">Stappia aggregata</name>
    <dbReference type="NCBI Taxonomy" id="384765"/>
    <lineage>
        <taxon>Bacteria</taxon>
        <taxon>Pseudomonadati</taxon>
        <taxon>Pseudomonadota</taxon>
        <taxon>Alphaproteobacteria</taxon>
        <taxon>Hyphomicrobiales</taxon>
        <taxon>Stappiaceae</taxon>
        <taxon>Roseibium</taxon>
    </lineage>
</organism>